<evidence type="ECO:0000313" key="1">
    <source>
        <dbReference type="EMBL" id="CAL54837.1"/>
    </source>
</evidence>
<accession>Q013U2</accession>
<dbReference type="SUPFAM" id="SSF47072">
    <property type="entry name" value="Cysteine alpha-hairpin motif"/>
    <property type="match status" value="1"/>
</dbReference>
<dbReference type="AlphaFoldDB" id="Q013U2"/>
<gene>
    <name evidence="2" type="ORF">BE221DRAFT_204954</name>
    <name evidence="1" type="ORF">OT_ostta08g01030</name>
</gene>
<dbReference type="InParanoid" id="Q013U2"/>
<reference evidence="2" key="3">
    <citation type="submission" date="2017-04" db="EMBL/GenBank/DDBJ databases">
        <title>Population genomics of picophytoplankton unveils novel chromosome hypervariability.</title>
        <authorList>
            <consortium name="DOE Joint Genome Institute"/>
            <person name="Blanc-Mathieu R."/>
            <person name="Krasovec M."/>
            <person name="Hebrard M."/>
            <person name="Yau S."/>
            <person name="Desgranges E."/>
            <person name="Martin J."/>
            <person name="Schackwitz W."/>
            <person name="Kuo A."/>
            <person name="Salin G."/>
            <person name="Donnadieu C."/>
            <person name="Desdevises Y."/>
            <person name="Sanchez-Ferandin S."/>
            <person name="Moreau H."/>
            <person name="Rivals E."/>
            <person name="Grigoriev I.V."/>
            <person name="Grimsley N."/>
            <person name="Eyre-Walker A."/>
            <person name="Piganeau G."/>
        </authorList>
    </citation>
    <scope>NUCLEOTIDE SEQUENCE [LARGE SCALE GENOMIC DNA]</scope>
    <source>
        <strain evidence="2">RCC 1115</strain>
    </source>
</reference>
<dbReference type="EMBL" id="CAID01000008">
    <property type="protein sequence ID" value="CAL54837.1"/>
    <property type="molecule type" value="Genomic_DNA"/>
</dbReference>
<dbReference type="RefSeq" id="XP_003080669.1">
    <property type="nucleotide sequence ID" value="XM_003080621.1"/>
</dbReference>
<reference evidence="1 3" key="1">
    <citation type="journal article" date="2006" name="Proc. Natl. Acad. Sci. U.S.A.">
        <title>Genome analysis of the smallest free-living eukaryote Ostreococcus tauri unveils many unique features.</title>
        <authorList>
            <person name="Derelle E."/>
            <person name="Ferraz C."/>
            <person name="Rombauts S."/>
            <person name="Rouze P."/>
            <person name="Worden A.Z."/>
            <person name="Robbens S."/>
            <person name="Partensky F."/>
            <person name="Degroeve S."/>
            <person name="Echeynie S."/>
            <person name="Cooke R."/>
            <person name="Saeys Y."/>
            <person name="Wuyts J."/>
            <person name="Jabbari K."/>
            <person name="Bowler C."/>
            <person name="Panaud O."/>
            <person name="Piegu B."/>
            <person name="Ball S.G."/>
            <person name="Ral J.-P."/>
            <person name="Bouget F.-Y."/>
            <person name="Piganeau G."/>
            <person name="De Baets B."/>
            <person name="Picard A."/>
            <person name="Delseny M."/>
            <person name="Demaille J."/>
            <person name="Van de Peer Y."/>
            <person name="Moreau H."/>
        </authorList>
    </citation>
    <scope>NUCLEOTIDE SEQUENCE [LARGE SCALE GENOMIC DNA]</scope>
    <source>
        <strain evidence="1 3">OTTH0595</strain>
    </source>
</reference>
<dbReference type="Proteomes" id="UP000195557">
    <property type="component" value="Unassembled WGS sequence"/>
</dbReference>
<organism evidence="1 3">
    <name type="scientific">Ostreococcus tauri</name>
    <name type="common">Marine green alga</name>
    <dbReference type="NCBI Taxonomy" id="70448"/>
    <lineage>
        <taxon>Eukaryota</taxon>
        <taxon>Viridiplantae</taxon>
        <taxon>Chlorophyta</taxon>
        <taxon>Mamiellophyceae</taxon>
        <taxon>Mamiellales</taxon>
        <taxon>Bathycoccaceae</taxon>
        <taxon>Ostreococcus</taxon>
    </lineage>
</organism>
<evidence type="ECO:0000313" key="2">
    <source>
        <dbReference type="EMBL" id="OUS46859.1"/>
    </source>
</evidence>
<evidence type="ECO:0000313" key="3">
    <source>
        <dbReference type="Proteomes" id="UP000009170"/>
    </source>
</evidence>
<accession>A0A1Y5IB94</accession>
<dbReference type="EMBL" id="KZ155780">
    <property type="protein sequence ID" value="OUS46859.1"/>
    <property type="molecule type" value="Genomic_DNA"/>
</dbReference>
<dbReference type="Proteomes" id="UP000009170">
    <property type="component" value="Unassembled WGS sequence"/>
</dbReference>
<reference evidence="1" key="2">
    <citation type="journal article" date="2014" name="BMC Genomics">
        <title>An improved genome of the model marine alga Ostreococcus tauri unfolds by assessing Illumina de novo assemblies.</title>
        <authorList>
            <person name="Blanc-Mathieu R."/>
            <person name="Verhelst B."/>
            <person name="Derelle E."/>
            <person name="Rombauts S."/>
            <person name="Bouget F.Y."/>
            <person name="Carre I."/>
            <person name="Chateau A."/>
            <person name="Eyre-Walker A."/>
            <person name="Grimsley N."/>
            <person name="Moreau H."/>
            <person name="Piegu B."/>
            <person name="Rivals E."/>
            <person name="Schackwitz W."/>
            <person name="Van de Peer Y."/>
            <person name="Piganeau G."/>
        </authorList>
    </citation>
    <scope>NUCLEOTIDE SEQUENCE</scope>
    <source>
        <strain evidence="1">RCC4221</strain>
    </source>
</reference>
<dbReference type="KEGG" id="ota:OT_ostta08g01030"/>
<proteinExistence type="predicted"/>
<protein>
    <submittedName>
        <fullName evidence="1">CHCH</fullName>
    </submittedName>
</protein>
<name>Q013U2_OSTTA</name>
<dbReference type="InterPro" id="IPR009069">
    <property type="entry name" value="Cys_alpha_HP_mot_SF"/>
</dbReference>
<sequence length="67" mass="7375">MQTSGIAPRVVDQGCAEESRLALACATSQPGVDKSACDDLFKAYKACRKLEGERVVRERREGRRSAF</sequence>
<accession>A0A454XI23</accession>
<keyword evidence="3" id="KW-1185">Reference proteome</keyword>
<dbReference type="GeneID" id="9833481"/>